<evidence type="ECO:0000313" key="4">
    <source>
        <dbReference type="EMBL" id="SEL28576.1"/>
    </source>
</evidence>
<dbReference type="OrthoDB" id="9787219at2"/>
<organism evidence="4 5">
    <name type="scientific">Paraburkholderia caballeronis</name>
    <dbReference type="NCBI Taxonomy" id="416943"/>
    <lineage>
        <taxon>Bacteria</taxon>
        <taxon>Pseudomonadati</taxon>
        <taxon>Pseudomonadota</taxon>
        <taxon>Betaproteobacteria</taxon>
        <taxon>Burkholderiales</taxon>
        <taxon>Burkholderiaceae</taxon>
        <taxon>Paraburkholderia</taxon>
    </lineage>
</organism>
<dbReference type="SUPFAM" id="SSF51735">
    <property type="entry name" value="NAD(P)-binding Rossmann-fold domains"/>
    <property type="match status" value="1"/>
</dbReference>
<keyword evidence="2" id="KW-0520">NAD</keyword>
<protein>
    <submittedName>
        <fullName evidence="4">Glyoxylate/hydroxypyruvate reductase A</fullName>
    </submittedName>
</protein>
<dbReference type="Pfam" id="PF02826">
    <property type="entry name" value="2-Hacid_dh_C"/>
    <property type="match status" value="1"/>
</dbReference>
<keyword evidence="4" id="KW-0670">Pyruvate</keyword>
<dbReference type="PANTHER" id="PTHR43333">
    <property type="entry name" value="2-HACID_DH_C DOMAIN-CONTAINING PROTEIN"/>
    <property type="match status" value="1"/>
</dbReference>
<dbReference type="CDD" id="cd12164">
    <property type="entry name" value="GDH_like_2"/>
    <property type="match status" value="1"/>
</dbReference>
<dbReference type="AlphaFoldDB" id="A0A1H7NYV8"/>
<feature type="domain" description="D-isomer specific 2-hydroxyacid dehydrogenase NAD-binding" evidence="3">
    <location>
        <begin position="101"/>
        <end position="273"/>
    </location>
</feature>
<gene>
    <name evidence="4" type="ORF">SAMN05192542_106144</name>
</gene>
<dbReference type="EMBL" id="FOAJ01000006">
    <property type="protein sequence ID" value="SEL28576.1"/>
    <property type="molecule type" value="Genomic_DNA"/>
</dbReference>
<evidence type="ECO:0000256" key="2">
    <source>
        <dbReference type="ARBA" id="ARBA00023027"/>
    </source>
</evidence>
<dbReference type="STRING" id="416943.SAMN05445871_5276"/>
<dbReference type="PANTHER" id="PTHR43333:SF1">
    <property type="entry name" value="D-ISOMER SPECIFIC 2-HYDROXYACID DEHYDROGENASE NAD-BINDING DOMAIN-CONTAINING PROTEIN"/>
    <property type="match status" value="1"/>
</dbReference>
<dbReference type="GO" id="GO:0051287">
    <property type="term" value="F:NAD binding"/>
    <property type="evidence" value="ECO:0007669"/>
    <property type="project" value="InterPro"/>
</dbReference>
<reference evidence="5" key="1">
    <citation type="submission" date="2016-10" db="EMBL/GenBank/DDBJ databases">
        <authorList>
            <person name="Varghese N."/>
            <person name="Submissions S."/>
        </authorList>
    </citation>
    <scope>NUCLEOTIDE SEQUENCE [LARGE SCALE GENOMIC DNA]</scope>
    <source>
        <strain evidence="5">LMG 26416</strain>
    </source>
</reference>
<evidence type="ECO:0000256" key="1">
    <source>
        <dbReference type="ARBA" id="ARBA00023002"/>
    </source>
</evidence>
<keyword evidence="1" id="KW-0560">Oxidoreductase</keyword>
<dbReference type="SUPFAM" id="SSF52283">
    <property type="entry name" value="Formate/glycerate dehydrogenase catalytic domain-like"/>
    <property type="match status" value="1"/>
</dbReference>
<accession>A0A1H7NYV8</accession>
<dbReference type="GO" id="GO:0016491">
    <property type="term" value="F:oxidoreductase activity"/>
    <property type="evidence" value="ECO:0007669"/>
    <property type="project" value="UniProtKB-KW"/>
</dbReference>
<keyword evidence="5" id="KW-1185">Reference proteome</keyword>
<dbReference type="RefSeq" id="WP_090550719.1">
    <property type="nucleotide sequence ID" value="NZ_FNSR01000002.1"/>
</dbReference>
<evidence type="ECO:0000259" key="3">
    <source>
        <dbReference type="Pfam" id="PF02826"/>
    </source>
</evidence>
<evidence type="ECO:0000313" key="5">
    <source>
        <dbReference type="Proteomes" id="UP000199120"/>
    </source>
</evidence>
<dbReference type="Proteomes" id="UP000199120">
    <property type="component" value="Unassembled WGS sequence"/>
</dbReference>
<sequence length="308" mass="33274">MTQLVLVSRGYDLSALAPRITQAAPELSVHAFGTPEAADAEVAVCWNPPPGALRTLPNLRLVHAVAAGVDNILCDPGFPPVPLCRIVDPAQARGMSEFVLWSVLHFHRGFDRVLANQRDARWDPPDQRPAHACTVGVMGLGEIGLQVARDLAHMGFRVLGWTREPKREAGIESFAGRDALPAFLAQTDVLVCLLPLTAETRGLIDAQLLRQLRPGAKLVHVGRGEHLVSADLLAALREGRLGGAVVDVFEAEPLPADDPLWRAPNLVVTPHMASSAGFDVVAQQIAENVRRMQRGEPLMNQVDVGRGF</sequence>
<dbReference type="InterPro" id="IPR036291">
    <property type="entry name" value="NAD(P)-bd_dom_sf"/>
</dbReference>
<name>A0A1H7NYV8_9BURK</name>
<proteinExistence type="predicted"/>
<dbReference type="Gene3D" id="3.40.50.720">
    <property type="entry name" value="NAD(P)-binding Rossmann-like Domain"/>
    <property type="match status" value="2"/>
</dbReference>
<dbReference type="InterPro" id="IPR006140">
    <property type="entry name" value="D-isomer_DH_NAD-bd"/>
</dbReference>